<dbReference type="EMBL" id="KB467892">
    <property type="protein sequence ID" value="PCH36750.1"/>
    <property type="molecule type" value="Genomic_DNA"/>
</dbReference>
<dbReference type="Proteomes" id="UP000218811">
    <property type="component" value="Unassembled WGS sequence"/>
</dbReference>
<organism evidence="1 2">
    <name type="scientific">Wolfiporia cocos (strain MD-104)</name>
    <name type="common">Brown rot fungus</name>
    <dbReference type="NCBI Taxonomy" id="742152"/>
    <lineage>
        <taxon>Eukaryota</taxon>
        <taxon>Fungi</taxon>
        <taxon>Dikarya</taxon>
        <taxon>Basidiomycota</taxon>
        <taxon>Agaricomycotina</taxon>
        <taxon>Agaricomycetes</taxon>
        <taxon>Polyporales</taxon>
        <taxon>Phaeolaceae</taxon>
        <taxon>Wolfiporia</taxon>
    </lineage>
</organism>
<proteinExistence type="predicted"/>
<evidence type="ECO:0000313" key="1">
    <source>
        <dbReference type="EMBL" id="PCH36750.1"/>
    </source>
</evidence>
<gene>
    <name evidence="1" type="ORF">WOLCODRAFT_141394</name>
</gene>
<evidence type="ECO:0000313" key="2">
    <source>
        <dbReference type="Proteomes" id="UP000218811"/>
    </source>
</evidence>
<protein>
    <submittedName>
        <fullName evidence="1">Uncharacterized protein</fullName>
    </submittedName>
</protein>
<reference evidence="1 2" key="1">
    <citation type="journal article" date="2012" name="Science">
        <title>The Paleozoic origin of enzymatic lignin decomposition reconstructed from 31 fungal genomes.</title>
        <authorList>
            <person name="Floudas D."/>
            <person name="Binder M."/>
            <person name="Riley R."/>
            <person name="Barry K."/>
            <person name="Blanchette R.A."/>
            <person name="Henrissat B."/>
            <person name="Martinez A.T."/>
            <person name="Otillar R."/>
            <person name="Spatafora J.W."/>
            <person name="Yadav J.S."/>
            <person name="Aerts A."/>
            <person name="Benoit I."/>
            <person name="Boyd A."/>
            <person name="Carlson A."/>
            <person name="Copeland A."/>
            <person name="Coutinho P.M."/>
            <person name="de Vries R.P."/>
            <person name="Ferreira P."/>
            <person name="Findley K."/>
            <person name="Foster B."/>
            <person name="Gaskell J."/>
            <person name="Glotzer D."/>
            <person name="Gorecki P."/>
            <person name="Heitman J."/>
            <person name="Hesse C."/>
            <person name="Hori C."/>
            <person name="Igarashi K."/>
            <person name="Jurgens J.A."/>
            <person name="Kallen N."/>
            <person name="Kersten P."/>
            <person name="Kohler A."/>
            <person name="Kuees U."/>
            <person name="Kumar T.K.A."/>
            <person name="Kuo A."/>
            <person name="LaButti K."/>
            <person name="Larrondo L.F."/>
            <person name="Lindquist E."/>
            <person name="Ling A."/>
            <person name="Lombard V."/>
            <person name="Lucas S."/>
            <person name="Lundell T."/>
            <person name="Martin R."/>
            <person name="McLaughlin D.J."/>
            <person name="Morgenstern I."/>
            <person name="Morin E."/>
            <person name="Murat C."/>
            <person name="Nagy L.G."/>
            <person name="Nolan M."/>
            <person name="Ohm R.A."/>
            <person name="Patyshakuliyeva A."/>
            <person name="Rokas A."/>
            <person name="Ruiz-Duenas F.J."/>
            <person name="Sabat G."/>
            <person name="Salamov A."/>
            <person name="Samejima M."/>
            <person name="Schmutz J."/>
            <person name="Slot J.C."/>
            <person name="St John F."/>
            <person name="Stenlid J."/>
            <person name="Sun H."/>
            <person name="Sun S."/>
            <person name="Syed K."/>
            <person name="Tsang A."/>
            <person name="Wiebenga A."/>
            <person name="Young D."/>
            <person name="Pisabarro A."/>
            <person name="Eastwood D.C."/>
            <person name="Martin F."/>
            <person name="Cullen D."/>
            <person name="Grigoriev I.V."/>
            <person name="Hibbett D.S."/>
        </authorList>
    </citation>
    <scope>NUCLEOTIDE SEQUENCE [LARGE SCALE GENOMIC DNA]</scope>
    <source>
        <strain evidence="1 2">MD-104</strain>
    </source>
</reference>
<accession>A0A2H3J3C3</accession>
<name>A0A2H3J3C3_WOLCO</name>
<dbReference type="AlphaFoldDB" id="A0A2H3J3C3"/>
<sequence>MEGGGRLRPAWLDLLHRLQPSSECVQWERTKPAIGEFEMPSHLLGRGEVCVLPDQLRVVPPSTTTDRRLRPLADPVEHVTSHPRIHIRPSMTGAAHYGRESSLTRVASVR</sequence>
<keyword evidence="2" id="KW-1185">Reference proteome</keyword>